<keyword evidence="2" id="KW-0813">Transport</keyword>
<feature type="transmembrane region" description="Helical" evidence="7">
    <location>
        <begin position="186"/>
        <end position="205"/>
    </location>
</feature>
<dbReference type="PANTHER" id="PTHR23501:SF191">
    <property type="entry name" value="VACUOLAR BASIC AMINO ACID TRANSPORTER 4"/>
    <property type="match status" value="1"/>
</dbReference>
<evidence type="ECO:0000256" key="7">
    <source>
        <dbReference type="SAM" id="Phobius"/>
    </source>
</evidence>
<dbReference type="Pfam" id="PF07690">
    <property type="entry name" value="MFS_1"/>
    <property type="match status" value="1"/>
</dbReference>
<dbReference type="KEGG" id="cai:Caci_0277"/>
<keyword evidence="5 7" id="KW-0472">Membrane</keyword>
<dbReference type="EMBL" id="CP001700">
    <property type="protein sequence ID" value="ACU69230.1"/>
    <property type="molecule type" value="Genomic_DNA"/>
</dbReference>
<evidence type="ECO:0000256" key="5">
    <source>
        <dbReference type="ARBA" id="ARBA00023136"/>
    </source>
</evidence>
<keyword evidence="10" id="KW-1185">Reference proteome</keyword>
<dbReference type="OrthoDB" id="3281800at2"/>
<feature type="domain" description="Major facilitator superfamily (MFS) profile" evidence="8">
    <location>
        <begin position="151"/>
        <end position="588"/>
    </location>
</feature>
<dbReference type="Gene3D" id="1.20.1720.10">
    <property type="entry name" value="Multidrug resistance protein D"/>
    <property type="match status" value="1"/>
</dbReference>
<dbReference type="RefSeq" id="WP_012784525.1">
    <property type="nucleotide sequence ID" value="NC_013131.1"/>
</dbReference>
<feature type="transmembrane region" description="Helical" evidence="7">
    <location>
        <begin position="308"/>
        <end position="328"/>
    </location>
</feature>
<feature type="transmembrane region" description="Helical" evidence="7">
    <location>
        <begin position="562"/>
        <end position="580"/>
    </location>
</feature>
<dbReference type="AlphaFoldDB" id="C7QJ88"/>
<organism evidence="9 10">
    <name type="scientific">Catenulispora acidiphila (strain DSM 44928 / JCM 14897 / NBRC 102108 / NRRL B-24433 / ID139908)</name>
    <dbReference type="NCBI Taxonomy" id="479433"/>
    <lineage>
        <taxon>Bacteria</taxon>
        <taxon>Bacillati</taxon>
        <taxon>Actinomycetota</taxon>
        <taxon>Actinomycetes</taxon>
        <taxon>Catenulisporales</taxon>
        <taxon>Catenulisporaceae</taxon>
        <taxon>Catenulispora</taxon>
    </lineage>
</organism>
<dbReference type="InterPro" id="IPR020846">
    <property type="entry name" value="MFS_dom"/>
</dbReference>
<keyword evidence="3 7" id="KW-0812">Transmembrane</keyword>
<feature type="compositionally biased region" description="Polar residues" evidence="6">
    <location>
        <begin position="117"/>
        <end position="145"/>
    </location>
</feature>
<accession>C7QJ88</accession>
<feature type="transmembrane region" description="Helical" evidence="7">
    <location>
        <begin position="490"/>
        <end position="510"/>
    </location>
</feature>
<evidence type="ECO:0000313" key="9">
    <source>
        <dbReference type="EMBL" id="ACU69230.1"/>
    </source>
</evidence>
<evidence type="ECO:0000256" key="2">
    <source>
        <dbReference type="ARBA" id="ARBA00022448"/>
    </source>
</evidence>
<dbReference type="CDD" id="cd17321">
    <property type="entry name" value="MFS_MMR_MDR_like"/>
    <property type="match status" value="1"/>
</dbReference>
<dbReference type="GO" id="GO:0022857">
    <property type="term" value="F:transmembrane transporter activity"/>
    <property type="evidence" value="ECO:0007669"/>
    <property type="project" value="InterPro"/>
</dbReference>
<proteinExistence type="predicted"/>
<feature type="region of interest" description="Disordered" evidence="6">
    <location>
        <begin position="1"/>
        <end position="145"/>
    </location>
</feature>
<dbReference type="InParanoid" id="C7QJ88"/>
<dbReference type="Proteomes" id="UP000000851">
    <property type="component" value="Chromosome"/>
</dbReference>
<reference evidence="9 10" key="1">
    <citation type="journal article" date="2009" name="Stand. Genomic Sci.">
        <title>Complete genome sequence of Catenulispora acidiphila type strain (ID 139908).</title>
        <authorList>
            <person name="Copeland A."/>
            <person name="Lapidus A."/>
            <person name="Glavina Del Rio T."/>
            <person name="Nolan M."/>
            <person name="Lucas S."/>
            <person name="Chen F."/>
            <person name="Tice H."/>
            <person name="Cheng J.F."/>
            <person name="Bruce D."/>
            <person name="Goodwin L."/>
            <person name="Pitluck S."/>
            <person name="Mikhailova N."/>
            <person name="Pati A."/>
            <person name="Ivanova N."/>
            <person name="Mavromatis K."/>
            <person name="Chen A."/>
            <person name="Palaniappan K."/>
            <person name="Chain P."/>
            <person name="Land M."/>
            <person name="Hauser L."/>
            <person name="Chang Y.J."/>
            <person name="Jeffries C.D."/>
            <person name="Chertkov O."/>
            <person name="Brettin T."/>
            <person name="Detter J.C."/>
            <person name="Han C."/>
            <person name="Ali Z."/>
            <person name="Tindall B.J."/>
            <person name="Goker M."/>
            <person name="Bristow J."/>
            <person name="Eisen J.A."/>
            <person name="Markowitz V."/>
            <person name="Hugenholtz P."/>
            <person name="Kyrpides N.C."/>
            <person name="Klenk H.P."/>
        </authorList>
    </citation>
    <scope>NUCLEOTIDE SEQUENCE [LARGE SCALE GENOMIC DNA]</scope>
    <source>
        <strain evidence="10">DSM 44928 / JCM 14897 / NBRC 102108 / NRRL B-24433 / ID139908</strain>
    </source>
</reference>
<keyword evidence="4 7" id="KW-1133">Transmembrane helix</keyword>
<feature type="transmembrane region" description="Helical" evidence="7">
    <location>
        <begin position="155"/>
        <end position="180"/>
    </location>
</feature>
<dbReference type="eggNOG" id="COG0477">
    <property type="taxonomic scope" value="Bacteria"/>
</dbReference>
<sequence length="594" mass="60951">MTAPAPIRGTNHPRVENKEPSTAEGRPTGRIPLARSSDTPETRHDTPTGSGSDTPGSGSSTPAGSRSDTPGPDTSTLAASRNDTPGSGNSTLPGSRGDTPSSDTSTLAASRGDTPDSDNSTLAASRSDTPDSANNTPATSRSATPAFNHRLTVPLLLGATLNPINSSMIAIALVPIGAAFGASPAATAWLVSALYLATAIGQPVIGRLVDRFGARPLFLTGAALVGVAGVIGAVAPSLGVLIMARVLLGFGTSAQFPAAMHTVRGEAQRTGLKTPSGILTALSISAQSTMVIGPTLGGALIGVGGWRLVFAVNIPLALVCIALGARRLPKSAPVQNESRIDLVGMGLFAAMLTSLLVFLMDLSVGNLYLLVIAAAMAGAFVRIELRSGEPFIDMRVFGGNTPLLITYLRQTLTYVLTYSFIYGFTQWLEEGRGLSASAAGLVVLPTSLTAIVVAWFTGRRNGIRSKLFAGTLSMIAASAALLALNRESAIWILIGVGLLAGATQGMNGLANQNALFRQADAARMGTASGLLRTFQYLGAILSSAAVAIVFRTGASTVGLHELAVVMIACGALLLAVVLADRSLSLRTENRGQSR</sequence>
<dbReference type="SUPFAM" id="SSF103473">
    <property type="entry name" value="MFS general substrate transporter"/>
    <property type="match status" value="1"/>
</dbReference>
<protein>
    <submittedName>
        <fullName evidence="9">Major facilitator superfamily MFS_1</fullName>
    </submittedName>
</protein>
<evidence type="ECO:0000256" key="1">
    <source>
        <dbReference type="ARBA" id="ARBA00004429"/>
    </source>
</evidence>
<feature type="transmembrane region" description="Helical" evidence="7">
    <location>
        <begin position="217"/>
        <end position="235"/>
    </location>
</feature>
<evidence type="ECO:0000259" key="8">
    <source>
        <dbReference type="PROSITE" id="PS50850"/>
    </source>
</evidence>
<feature type="transmembrane region" description="Helical" evidence="7">
    <location>
        <begin position="436"/>
        <end position="455"/>
    </location>
</feature>
<dbReference type="STRING" id="479433.Caci_0277"/>
<dbReference type="PANTHER" id="PTHR23501">
    <property type="entry name" value="MAJOR FACILITATOR SUPERFAMILY"/>
    <property type="match status" value="1"/>
</dbReference>
<dbReference type="PROSITE" id="PS50850">
    <property type="entry name" value="MFS"/>
    <property type="match status" value="1"/>
</dbReference>
<name>C7QJ88_CATAD</name>
<evidence type="ECO:0000256" key="4">
    <source>
        <dbReference type="ARBA" id="ARBA00022989"/>
    </source>
</evidence>
<evidence type="ECO:0000256" key="6">
    <source>
        <dbReference type="SAM" id="MobiDB-lite"/>
    </source>
</evidence>
<feature type="compositionally biased region" description="Low complexity" evidence="6">
    <location>
        <begin position="47"/>
        <end position="68"/>
    </location>
</feature>
<dbReference type="GO" id="GO:0005886">
    <property type="term" value="C:plasma membrane"/>
    <property type="evidence" value="ECO:0007669"/>
    <property type="project" value="UniProtKB-SubCell"/>
</dbReference>
<dbReference type="Gene3D" id="1.20.1250.20">
    <property type="entry name" value="MFS general substrate transporter like domains"/>
    <property type="match status" value="1"/>
</dbReference>
<feature type="compositionally biased region" description="Polar residues" evidence="6">
    <location>
        <begin position="72"/>
        <end position="108"/>
    </location>
</feature>
<dbReference type="HOGENOM" id="CLU_000960_28_3_11"/>
<evidence type="ECO:0000313" key="10">
    <source>
        <dbReference type="Proteomes" id="UP000000851"/>
    </source>
</evidence>
<feature type="transmembrane region" description="Helical" evidence="7">
    <location>
        <begin position="366"/>
        <end position="383"/>
    </location>
</feature>
<gene>
    <name evidence="9" type="ordered locus">Caci_0277</name>
</gene>
<evidence type="ECO:0000256" key="3">
    <source>
        <dbReference type="ARBA" id="ARBA00022692"/>
    </source>
</evidence>
<feature type="transmembrane region" description="Helical" evidence="7">
    <location>
        <begin position="340"/>
        <end position="360"/>
    </location>
</feature>
<feature type="transmembrane region" description="Helical" evidence="7">
    <location>
        <begin position="530"/>
        <end position="550"/>
    </location>
</feature>
<dbReference type="InterPro" id="IPR036259">
    <property type="entry name" value="MFS_trans_sf"/>
</dbReference>
<feature type="transmembrane region" description="Helical" evidence="7">
    <location>
        <begin position="404"/>
        <end position="424"/>
    </location>
</feature>
<comment type="subcellular location">
    <subcellularLocation>
        <location evidence="1">Cell inner membrane</location>
        <topology evidence="1">Multi-pass membrane protein</topology>
    </subcellularLocation>
</comment>
<dbReference type="InterPro" id="IPR011701">
    <property type="entry name" value="MFS"/>
</dbReference>
<feature type="transmembrane region" description="Helical" evidence="7">
    <location>
        <begin position="467"/>
        <end position="484"/>
    </location>
</feature>